<sequence>MGLQSFSVSSLAIKDSELCQVIEAVTQGKADDLGGGVYKKRLNQNRNRAIILAKHYANLADEKIKALIKRKELVEICHDCKK</sequence>
<gene>
    <name evidence="1" type="ORF">LF923_0019535</name>
</gene>
<name>A0AB39IK62_9GAMM</name>
<accession>A0AB39IK62</accession>
<protein>
    <submittedName>
        <fullName evidence="1">Type II toxin-antitoxin system RelE/ParE family toxin</fullName>
    </submittedName>
</protein>
<dbReference type="Pfam" id="PF06296">
    <property type="entry name" value="RelE"/>
    <property type="match status" value="1"/>
</dbReference>
<organism evidence="1">
    <name type="scientific">Dickeya oryzae</name>
    <dbReference type="NCBI Taxonomy" id="1240404"/>
    <lineage>
        <taxon>Bacteria</taxon>
        <taxon>Pseudomonadati</taxon>
        <taxon>Pseudomonadota</taxon>
        <taxon>Gammaproteobacteria</taxon>
        <taxon>Enterobacterales</taxon>
        <taxon>Pectobacteriaceae</taxon>
        <taxon>Dickeya</taxon>
    </lineage>
</organism>
<reference evidence="1" key="1">
    <citation type="submission" date="2024-07" db="EMBL/GenBank/DDBJ databases">
        <authorList>
            <person name="Pedron J."/>
        </authorList>
    </citation>
    <scope>NUCLEOTIDE SEQUENCE</scope>
    <source>
        <strain evidence="1">A642-S2-A17</strain>
    </source>
</reference>
<dbReference type="EMBL" id="CP162411">
    <property type="protein sequence ID" value="XDL16882.1"/>
    <property type="molecule type" value="Genomic_DNA"/>
</dbReference>
<dbReference type="AlphaFoldDB" id="A0AB39IK62"/>
<dbReference type="RefSeq" id="WP_210177290.1">
    <property type="nucleotide sequence ID" value="NZ_CP162411.1"/>
</dbReference>
<dbReference type="InterPro" id="IPR009387">
    <property type="entry name" value="HigB-2"/>
</dbReference>
<proteinExistence type="predicted"/>
<evidence type="ECO:0000313" key="1">
    <source>
        <dbReference type="EMBL" id="XDL16882.1"/>
    </source>
</evidence>